<dbReference type="RefSeq" id="WP_049743767.1">
    <property type="nucleotide sequence ID" value="NZ_CP012150.1"/>
</dbReference>
<feature type="domain" description="HTH luxR-type" evidence="4">
    <location>
        <begin position="293"/>
        <end position="358"/>
    </location>
</feature>
<keyword evidence="3" id="KW-0804">Transcription</keyword>
<evidence type="ECO:0000313" key="6">
    <source>
        <dbReference type="Proteomes" id="UP000062255"/>
    </source>
</evidence>
<evidence type="ECO:0000313" key="5">
    <source>
        <dbReference type="EMBL" id="AKS31359.1"/>
    </source>
</evidence>
<protein>
    <submittedName>
        <fullName evidence="5">LuxR family transcriptional regulator</fullName>
    </submittedName>
</protein>
<dbReference type="PRINTS" id="PR00038">
    <property type="entry name" value="HTHLUXR"/>
</dbReference>
<dbReference type="KEGG" id="mgo:AFA91_05080"/>
<dbReference type="PROSITE" id="PS50043">
    <property type="entry name" value="HTH_LUXR_2"/>
    <property type="match status" value="1"/>
</dbReference>
<dbReference type="SUPFAM" id="SSF46894">
    <property type="entry name" value="C-terminal effector domain of the bipartite response regulators"/>
    <property type="match status" value="1"/>
</dbReference>
<evidence type="ECO:0000256" key="3">
    <source>
        <dbReference type="ARBA" id="ARBA00023163"/>
    </source>
</evidence>
<dbReference type="SMART" id="SM00421">
    <property type="entry name" value="HTH_LUXR"/>
    <property type="match status" value="1"/>
</dbReference>
<proteinExistence type="predicted"/>
<name>A0A0K0X1R7_MYCGD</name>
<dbReference type="InterPro" id="IPR000792">
    <property type="entry name" value="Tscrpt_reg_LuxR_C"/>
</dbReference>
<keyword evidence="2" id="KW-0238">DNA-binding</keyword>
<dbReference type="PANTHER" id="PTHR44688">
    <property type="entry name" value="DNA-BINDING TRANSCRIPTIONAL ACTIVATOR DEVR_DOSR"/>
    <property type="match status" value="1"/>
</dbReference>
<accession>A0A0K0X1R7</accession>
<evidence type="ECO:0000256" key="2">
    <source>
        <dbReference type="ARBA" id="ARBA00023125"/>
    </source>
</evidence>
<dbReference type="InterPro" id="IPR036388">
    <property type="entry name" value="WH-like_DNA-bd_sf"/>
</dbReference>
<dbReference type="InterPro" id="IPR013656">
    <property type="entry name" value="PAS_4"/>
</dbReference>
<gene>
    <name evidence="5" type="ORF">AFA91_05080</name>
</gene>
<reference evidence="5 6" key="1">
    <citation type="submission" date="2015-07" db="EMBL/GenBank/DDBJ databases">
        <title>Complete genome sequence of Mycobacterium goodii X7B, a facultative thermophilic biodesulfurizing bacterium.</title>
        <authorList>
            <person name="Yu B."/>
            <person name="Li F."/>
            <person name="Xu P."/>
        </authorList>
    </citation>
    <scope>NUCLEOTIDE SEQUENCE [LARGE SCALE GENOMIC DNA]</scope>
    <source>
        <strain evidence="5 6">X7B</strain>
    </source>
</reference>
<dbReference type="PANTHER" id="PTHR44688:SF16">
    <property type="entry name" value="DNA-BINDING TRANSCRIPTIONAL ACTIVATOR DEVR_DOSR"/>
    <property type="match status" value="1"/>
</dbReference>
<dbReference type="InterPro" id="IPR016032">
    <property type="entry name" value="Sig_transdc_resp-reg_C-effctor"/>
</dbReference>
<sequence>MFTVEDFSRLIAGIYAAAVTPHHWESALRDIHRTLGGQGAALLTAHDSIWTIQNAILPPGAAASYTEYYCRLDRPLAEVAAGPREVVRTGAELIVPYRNSEFYVDWLHPHGLEDGLFVRLTDGSRPACVIVHTPVTSEPFATPERVKAMSALVPHLQQALCTRRALRHAAHGGSDLAAALDTVEHGIAVLDSGGRVRDLNTAGERILRGDDGLRITAGRITPSASGAGAALNRALHRALEGEVTVGDSFAVERPSGATPFIVHVVPLRGHDVHRRALVVLVDPAHESEPSAALLQRLYHLTRTEAEVALRVARGVEPRHIADDLSVSITTVRTHLHRVFHKTGTHRQVELLRLLLSLRAIPDPDDPPVTAPPAG</sequence>
<dbReference type="GO" id="GO:0006355">
    <property type="term" value="P:regulation of DNA-templated transcription"/>
    <property type="evidence" value="ECO:0007669"/>
    <property type="project" value="InterPro"/>
</dbReference>
<dbReference type="Proteomes" id="UP000062255">
    <property type="component" value="Chromosome"/>
</dbReference>
<organism evidence="5 6">
    <name type="scientific">Mycolicibacterium goodii</name>
    <name type="common">Mycobacterium goodii</name>
    <dbReference type="NCBI Taxonomy" id="134601"/>
    <lineage>
        <taxon>Bacteria</taxon>
        <taxon>Bacillati</taxon>
        <taxon>Actinomycetota</taxon>
        <taxon>Actinomycetes</taxon>
        <taxon>Mycobacteriales</taxon>
        <taxon>Mycobacteriaceae</taxon>
        <taxon>Mycolicibacterium</taxon>
    </lineage>
</organism>
<keyword evidence="1" id="KW-0805">Transcription regulation</keyword>
<evidence type="ECO:0000259" key="4">
    <source>
        <dbReference type="PROSITE" id="PS50043"/>
    </source>
</evidence>
<dbReference type="EMBL" id="CP012150">
    <property type="protein sequence ID" value="AKS31359.1"/>
    <property type="molecule type" value="Genomic_DNA"/>
</dbReference>
<dbReference type="STRING" id="134601.AFA91_05080"/>
<dbReference type="OrthoDB" id="4457864at2"/>
<evidence type="ECO:0000256" key="1">
    <source>
        <dbReference type="ARBA" id="ARBA00023015"/>
    </source>
</evidence>
<dbReference type="Pfam" id="PF00196">
    <property type="entry name" value="GerE"/>
    <property type="match status" value="1"/>
</dbReference>
<dbReference type="Gene3D" id="1.10.10.10">
    <property type="entry name" value="Winged helix-like DNA-binding domain superfamily/Winged helix DNA-binding domain"/>
    <property type="match status" value="1"/>
</dbReference>
<dbReference type="Pfam" id="PF08448">
    <property type="entry name" value="PAS_4"/>
    <property type="match status" value="1"/>
</dbReference>
<dbReference type="AlphaFoldDB" id="A0A0K0X1R7"/>
<dbReference type="Gene3D" id="3.30.450.20">
    <property type="entry name" value="PAS domain"/>
    <property type="match status" value="1"/>
</dbReference>
<dbReference type="GO" id="GO:0003677">
    <property type="term" value="F:DNA binding"/>
    <property type="evidence" value="ECO:0007669"/>
    <property type="project" value="UniProtKB-KW"/>
</dbReference>